<evidence type="ECO:0000256" key="2">
    <source>
        <dbReference type="SAM" id="Phobius"/>
    </source>
</evidence>
<feature type="transmembrane region" description="Helical" evidence="2">
    <location>
        <begin position="277"/>
        <end position="297"/>
    </location>
</feature>
<gene>
    <name evidence="3" type="ORF">DUNSADRAFT_1034</name>
</gene>
<feature type="region of interest" description="Disordered" evidence="1">
    <location>
        <begin position="127"/>
        <end position="191"/>
    </location>
</feature>
<feature type="transmembrane region" description="Helical" evidence="2">
    <location>
        <begin position="73"/>
        <end position="93"/>
    </location>
</feature>
<comment type="caution">
    <text evidence="3">The sequence shown here is derived from an EMBL/GenBank/DDBJ whole genome shotgun (WGS) entry which is preliminary data.</text>
</comment>
<evidence type="ECO:0000313" key="4">
    <source>
        <dbReference type="Proteomes" id="UP000815325"/>
    </source>
</evidence>
<reference evidence="3" key="1">
    <citation type="submission" date="2017-08" db="EMBL/GenBank/DDBJ databases">
        <authorList>
            <person name="Polle J.E."/>
            <person name="Barry K."/>
            <person name="Cushman J."/>
            <person name="Schmutz J."/>
            <person name="Tran D."/>
            <person name="Hathwaick L.T."/>
            <person name="Yim W.C."/>
            <person name="Jenkins J."/>
            <person name="Mckie-Krisberg Z.M."/>
            <person name="Prochnik S."/>
            <person name="Lindquist E."/>
            <person name="Dockter R.B."/>
            <person name="Adam C."/>
            <person name="Molina H."/>
            <person name="Bunkerborg J."/>
            <person name="Jin E."/>
            <person name="Buchheim M."/>
            <person name="Magnuson J."/>
        </authorList>
    </citation>
    <scope>NUCLEOTIDE SEQUENCE</scope>
    <source>
        <strain evidence="3">CCAP 19/18</strain>
    </source>
</reference>
<protein>
    <submittedName>
        <fullName evidence="3">Uncharacterized protein</fullName>
    </submittedName>
</protein>
<evidence type="ECO:0000256" key="1">
    <source>
        <dbReference type="SAM" id="MobiDB-lite"/>
    </source>
</evidence>
<name>A0ABQ7GXL2_DUNSA</name>
<feature type="compositionally biased region" description="Low complexity" evidence="1">
    <location>
        <begin position="146"/>
        <end position="188"/>
    </location>
</feature>
<keyword evidence="2" id="KW-1133">Transmembrane helix</keyword>
<evidence type="ECO:0000313" key="3">
    <source>
        <dbReference type="EMBL" id="KAF5839350.1"/>
    </source>
</evidence>
<proteinExistence type="predicted"/>
<feature type="transmembrane region" description="Helical" evidence="2">
    <location>
        <begin position="198"/>
        <end position="219"/>
    </location>
</feature>
<feature type="transmembrane region" description="Helical" evidence="2">
    <location>
        <begin position="99"/>
        <end position="118"/>
    </location>
</feature>
<dbReference type="EMBL" id="MU069546">
    <property type="protein sequence ID" value="KAF5839350.1"/>
    <property type="molecule type" value="Genomic_DNA"/>
</dbReference>
<sequence length="458" mass="48001">MGVCLKYPSQHTIGCRQGRLYASPHNCCRRPPATKFLPSYALVQSKCCCSAAPGSTPQPSPARKPQQSKGKELGYLHGALFLLALISLPFLCAYECGELAVAGSAWAASCCSSAYIWLRKLGGRGERQNCQDEAGSQQQGQGGAPGAAAAKAQASSSTSSSSSSNSDSGSNQSSARSASWPPADRPSSSLPPLPTTNLLLLPAAAFSIAPAAVGLLSSLPRSPRSHKHARLDWESPIAPSHTEEHQQHQQRATQACASTVIPAASSPPQPSPGLPLTLIWVLYLGTFMLQPLLSLLLRRGNTQKMSEQHEHRSDLPTQQQQQQKQEQRPKQQGTAPAGPLSHPAWRAAWAVARLLLLAPLCLPALAHLLSSTGLASLPSGLPAPGMPWYATTWCVGAPGNGVGAGAGHLCPAAADACVNVPPISVVCALGLGAFWLLYLVGVGVQFAQAEARRRMGIV</sequence>
<dbReference type="Proteomes" id="UP000815325">
    <property type="component" value="Unassembled WGS sequence"/>
</dbReference>
<keyword evidence="2" id="KW-0472">Membrane</keyword>
<feature type="transmembrane region" description="Helical" evidence="2">
    <location>
        <begin position="354"/>
        <end position="377"/>
    </location>
</feature>
<keyword evidence="4" id="KW-1185">Reference proteome</keyword>
<accession>A0ABQ7GXL2</accession>
<keyword evidence="2" id="KW-0812">Transmembrane</keyword>
<organism evidence="3 4">
    <name type="scientific">Dunaliella salina</name>
    <name type="common">Green alga</name>
    <name type="synonym">Protococcus salinus</name>
    <dbReference type="NCBI Taxonomy" id="3046"/>
    <lineage>
        <taxon>Eukaryota</taxon>
        <taxon>Viridiplantae</taxon>
        <taxon>Chlorophyta</taxon>
        <taxon>core chlorophytes</taxon>
        <taxon>Chlorophyceae</taxon>
        <taxon>CS clade</taxon>
        <taxon>Chlamydomonadales</taxon>
        <taxon>Dunaliellaceae</taxon>
        <taxon>Dunaliella</taxon>
    </lineage>
</organism>
<feature type="region of interest" description="Disordered" evidence="1">
    <location>
        <begin position="304"/>
        <end position="340"/>
    </location>
</feature>
<feature type="transmembrane region" description="Helical" evidence="2">
    <location>
        <begin position="423"/>
        <end position="447"/>
    </location>
</feature>